<gene>
    <name evidence="1" type="ORF">PFICI_12486</name>
</gene>
<accession>W3WQV0</accession>
<protein>
    <submittedName>
        <fullName evidence="1">Uncharacterized protein</fullName>
    </submittedName>
</protein>
<dbReference type="EMBL" id="KI912118">
    <property type="protein sequence ID" value="ETS75542.1"/>
    <property type="molecule type" value="Genomic_DNA"/>
</dbReference>
<organism evidence="1 2">
    <name type="scientific">Pestalotiopsis fici (strain W106-1 / CGMCC3.15140)</name>
    <dbReference type="NCBI Taxonomy" id="1229662"/>
    <lineage>
        <taxon>Eukaryota</taxon>
        <taxon>Fungi</taxon>
        <taxon>Dikarya</taxon>
        <taxon>Ascomycota</taxon>
        <taxon>Pezizomycotina</taxon>
        <taxon>Sordariomycetes</taxon>
        <taxon>Xylariomycetidae</taxon>
        <taxon>Amphisphaeriales</taxon>
        <taxon>Sporocadaceae</taxon>
        <taxon>Pestalotiopsis</taxon>
    </lineage>
</organism>
<sequence>MTYQEVHKNENKVNLLCPSCLKIHGGQPQKAAPKVAPMFGYFRIPRLRPKLAIARILLLLLIANDRPDLGHIGLIFFDITDQIALEAWCYSG</sequence>
<dbReference type="InParanoid" id="W3WQV0"/>
<dbReference type="RefSeq" id="XP_007839258.1">
    <property type="nucleotide sequence ID" value="XM_007841067.1"/>
</dbReference>
<keyword evidence="2" id="KW-1185">Reference proteome</keyword>
<dbReference type="Proteomes" id="UP000030651">
    <property type="component" value="Unassembled WGS sequence"/>
</dbReference>
<evidence type="ECO:0000313" key="1">
    <source>
        <dbReference type="EMBL" id="ETS75542.1"/>
    </source>
</evidence>
<name>W3WQV0_PESFW</name>
<reference evidence="2" key="1">
    <citation type="journal article" date="2015" name="BMC Genomics">
        <title>Genomic and transcriptomic analysis of the endophytic fungus Pestalotiopsis fici reveals its lifestyle and high potential for synthesis of natural products.</title>
        <authorList>
            <person name="Wang X."/>
            <person name="Zhang X."/>
            <person name="Liu L."/>
            <person name="Xiang M."/>
            <person name="Wang W."/>
            <person name="Sun X."/>
            <person name="Che Y."/>
            <person name="Guo L."/>
            <person name="Liu G."/>
            <person name="Guo L."/>
            <person name="Wang C."/>
            <person name="Yin W.B."/>
            <person name="Stadler M."/>
            <person name="Zhang X."/>
            <person name="Liu X."/>
        </authorList>
    </citation>
    <scope>NUCLEOTIDE SEQUENCE [LARGE SCALE GENOMIC DNA]</scope>
    <source>
        <strain evidence="2">W106-1 / CGMCC3.15140</strain>
    </source>
</reference>
<proteinExistence type="predicted"/>
<dbReference type="AlphaFoldDB" id="W3WQV0"/>
<evidence type="ECO:0000313" key="2">
    <source>
        <dbReference type="Proteomes" id="UP000030651"/>
    </source>
</evidence>
<dbReference type="KEGG" id="pfy:PFICI_12486"/>
<dbReference type="GeneID" id="19277499"/>
<dbReference type="HOGENOM" id="CLU_2414010_0_0_1"/>